<dbReference type="EMBL" id="SDIK01000004">
    <property type="protein sequence ID" value="TXJ63411.1"/>
    <property type="molecule type" value="Genomic_DNA"/>
</dbReference>
<reference evidence="3" key="1">
    <citation type="submission" date="2019-05" db="EMBL/GenBank/DDBJ databases">
        <title>Prevotella brunnea sp. nov., isolated from a wound of a patient.</title>
        <authorList>
            <person name="Buhl M."/>
        </authorList>
    </citation>
    <scope>NUCLEOTIDE SEQUENCE [LARGE SCALE GENOMIC DNA]</scope>
    <source>
        <strain evidence="3">A2672</strain>
    </source>
</reference>
<comment type="caution">
    <text evidence="2">The sequence shown here is derived from an EMBL/GenBank/DDBJ whole genome shotgun (WGS) entry which is preliminary data.</text>
</comment>
<dbReference type="InterPro" id="IPR050834">
    <property type="entry name" value="Glycosyltransf_2"/>
</dbReference>
<proteinExistence type="predicted"/>
<dbReference type="InterPro" id="IPR029044">
    <property type="entry name" value="Nucleotide-diphossugar_trans"/>
</dbReference>
<evidence type="ECO:0000313" key="2">
    <source>
        <dbReference type="EMBL" id="TXJ63411.1"/>
    </source>
</evidence>
<dbReference type="CDD" id="cd00761">
    <property type="entry name" value="Glyco_tranf_GTA_type"/>
    <property type="match status" value="1"/>
</dbReference>
<dbReference type="InterPro" id="IPR001173">
    <property type="entry name" value="Glyco_trans_2-like"/>
</dbReference>
<dbReference type="RefSeq" id="WP_147785299.1">
    <property type="nucleotide sequence ID" value="NZ_SDIK01000004.1"/>
</dbReference>
<dbReference type="GO" id="GO:0016740">
    <property type="term" value="F:transferase activity"/>
    <property type="evidence" value="ECO:0007669"/>
    <property type="project" value="UniProtKB-KW"/>
</dbReference>
<organism evidence="2 3">
    <name type="scientific">Prevotella brunnea</name>
    <dbReference type="NCBI Taxonomy" id="2508867"/>
    <lineage>
        <taxon>Bacteria</taxon>
        <taxon>Pseudomonadati</taxon>
        <taxon>Bacteroidota</taxon>
        <taxon>Bacteroidia</taxon>
        <taxon>Bacteroidales</taxon>
        <taxon>Prevotellaceae</taxon>
        <taxon>Prevotella</taxon>
    </lineage>
</organism>
<dbReference type="SUPFAM" id="SSF53448">
    <property type="entry name" value="Nucleotide-diphospho-sugar transferases"/>
    <property type="match status" value="1"/>
</dbReference>
<evidence type="ECO:0000259" key="1">
    <source>
        <dbReference type="Pfam" id="PF00535"/>
    </source>
</evidence>
<keyword evidence="2" id="KW-0808">Transferase</keyword>
<keyword evidence="3" id="KW-1185">Reference proteome</keyword>
<evidence type="ECO:0000313" key="3">
    <source>
        <dbReference type="Proteomes" id="UP000321612"/>
    </source>
</evidence>
<name>A0A5C8GMP5_9BACT</name>
<protein>
    <submittedName>
        <fullName evidence="2">Glycosyltransferase family 2 protein</fullName>
    </submittedName>
</protein>
<gene>
    <name evidence="2" type="ORF">ETF27_00295</name>
</gene>
<dbReference type="Proteomes" id="UP000321612">
    <property type="component" value="Unassembled WGS sequence"/>
</dbReference>
<dbReference type="PANTHER" id="PTHR43685:SF3">
    <property type="entry name" value="SLR2126 PROTEIN"/>
    <property type="match status" value="1"/>
</dbReference>
<feature type="domain" description="Glycosyltransferase 2-like" evidence="1">
    <location>
        <begin position="6"/>
        <end position="165"/>
    </location>
</feature>
<dbReference type="OrthoDB" id="761861at2"/>
<dbReference type="AlphaFoldDB" id="A0A5C8GMP5"/>
<accession>A0A5C8GMP5</accession>
<dbReference type="Pfam" id="PF00535">
    <property type="entry name" value="Glycos_transf_2"/>
    <property type="match status" value="1"/>
</dbReference>
<sequence length="296" mass="34488">MQKSVSILLPTYNCHCERLVTELQRQCVEEQADFEIIVADDGSTIASYTEHNLRIERLKGVCYIIRERNIGRSSIRNFLVSQATKDWLLFIDGDLSLDNPHFIRNYLDVDGDVIVGGLKIGGDEKKWGNNLRYRYECATEKLQDAESRAKHPYQHTSTNFMVRKKLIGENPYNTDIKGYGYEDVLLGKDFQKKQLKVNHINNPVLFDFFEPNDVFITKTEESLRTLYNFKNELKGYSRLLATIDKLKKMHICGIVSSLYGILHRIIKQQLLSNNPSIFLFNFYKLMYFVHYESSKS</sequence>
<dbReference type="Gene3D" id="3.90.550.10">
    <property type="entry name" value="Spore Coat Polysaccharide Biosynthesis Protein SpsA, Chain A"/>
    <property type="match status" value="1"/>
</dbReference>
<dbReference type="PANTHER" id="PTHR43685">
    <property type="entry name" value="GLYCOSYLTRANSFERASE"/>
    <property type="match status" value="1"/>
</dbReference>